<name>A0ACC0AIE7_CATRO</name>
<organism evidence="1 2">
    <name type="scientific">Catharanthus roseus</name>
    <name type="common">Madagascar periwinkle</name>
    <name type="synonym">Vinca rosea</name>
    <dbReference type="NCBI Taxonomy" id="4058"/>
    <lineage>
        <taxon>Eukaryota</taxon>
        <taxon>Viridiplantae</taxon>
        <taxon>Streptophyta</taxon>
        <taxon>Embryophyta</taxon>
        <taxon>Tracheophyta</taxon>
        <taxon>Spermatophyta</taxon>
        <taxon>Magnoliopsida</taxon>
        <taxon>eudicotyledons</taxon>
        <taxon>Gunneridae</taxon>
        <taxon>Pentapetalae</taxon>
        <taxon>asterids</taxon>
        <taxon>lamiids</taxon>
        <taxon>Gentianales</taxon>
        <taxon>Apocynaceae</taxon>
        <taxon>Rauvolfioideae</taxon>
        <taxon>Vinceae</taxon>
        <taxon>Catharanthinae</taxon>
        <taxon>Catharanthus</taxon>
    </lineage>
</organism>
<keyword evidence="2" id="KW-1185">Reference proteome</keyword>
<comment type="caution">
    <text evidence="1">The sequence shown here is derived from an EMBL/GenBank/DDBJ whole genome shotgun (WGS) entry which is preliminary data.</text>
</comment>
<dbReference type="EMBL" id="CM044706">
    <property type="protein sequence ID" value="KAI5659792.1"/>
    <property type="molecule type" value="Genomic_DNA"/>
</dbReference>
<evidence type="ECO:0000313" key="2">
    <source>
        <dbReference type="Proteomes" id="UP001060085"/>
    </source>
</evidence>
<proteinExistence type="predicted"/>
<sequence>MAGSISRAVILLLVFLVITLGCFTSSIESRKLLRVQERLYLNSLPKGKVPSSTPSKKGHAQIMSEEQVIPAPRPTNSPVIDRILRSVPSPGIGH</sequence>
<dbReference type="Proteomes" id="UP001060085">
    <property type="component" value="Linkage Group LG06"/>
</dbReference>
<protein>
    <submittedName>
        <fullName evidence="1">Uncharacterized protein</fullName>
    </submittedName>
</protein>
<accession>A0ACC0AIE7</accession>
<gene>
    <name evidence="1" type="ORF">M9H77_28585</name>
</gene>
<evidence type="ECO:0000313" key="1">
    <source>
        <dbReference type="EMBL" id="KAI5659792.1"/>
    </source>
</evidence>
<reference evidence="2" key="1">
    <citation type="journal article" date="2023" name="Nat. Plants">
        <title>Single-cell RNA sequencing provides a high-resolution roadmap for understanding the multicellular compartmentation of specialized metabolism.</title>
        <authorList>
            <person name="Sun S."/>
            <person name="Shen X."/>
            <person name="Li Y."/>
            <person name="Li Y."/>
            <person name="Wang S."/>
            <person name="Li R."/>
            <person name="Zhang H."/>
            <person name="Shen G."/>
            <person name="Guo B."/>
            <person name="Wei J."/>
            <person name="Xu J."/>
            <person name="St-Pierre B."/>
            <person name="Chen S."/>
            <person name="Sun C."/>
        </authorList>
    </citation>
    <scope>NUCLEOTIDE SEQUENCE [LARGE SCALE GENOMIC DNA]</scope>
</reference>